<dbReference type="AlphaFoldDB" id="E0NRU8"/>
<evidence type="ECO:0000313" key="1">
    <source>
        <dbReference type="EMBL" id="EFM02132.1"/>
    </source>
</evidence>
<proteinExistence type="predicted"/>
<protein>
    <submittedName>
        <fullName evidence="1">Uncharacterized protein</fullName>
    </submittedName>
</protein>
<dbReference type="InterPro" id="IPR045607">
    <property type="entry name" value="DUF6452"/>
</dbReference>
<comment type="caution">
    <text evidence="1">The sequence shown here is derived from an EMBL/GenBank/DDBJ whole genome shotgun (WGS) entry which is preliminary data.</text>
</comment>
<gene>
    <name evidence="1" type="ORF">HMPREF0658_0899</name>
</gene>
<dbReference type="BioCyc" id="PMAR862515-HMP:GMOO-914-MONOMER"/>
<keyword evidence="2" id="KW-1185">Reference proteome</keyword>
<dbReference type="HOGENOM" id="CLU_136183_0_0_10"/>
<reference evidence="1" key="1">
    <citation type="submission" date="2010-07" db="EMBL/GenBank/DDBJ databases">
        <authorList>
            <person name="Muzny D."/>
            <person name="Qin X."/>
            <person name="Deng J."/>
            <person name="Jiang H."/>
            <person name="Liu Y."/>
            <person name="Qu J."/>
            <person name="Song X.-Z."/>
            <person name="Zhang L."/>
            <person name="Thornton R."/>
            <person name="Coyle M."/>
            <person name="Francisco L."/>
            <person name="Jackson L."/>
            <person name="Javaid M."/>
            <person name="Korchina V."/>
            <person name="Kovar C."/>
            <person name="Mata R."/>
            <person name="Mathew T."/>
            <person name="Ngo R."/>
            <person name="Nguyen L."/>
            <person name="Nguyen N."/>
            <person name="Okwuonu G."/>
            <person name="Ongeri F."/>
            <person name="Pham C."/>
            <person name="Simmons D."/>
            <person name="Wilczek-Boney K."/>
            <person name="Hale W."/>
            <person name="Jakkamsetti A."/>
            <person name="Pham P."/>
            <person name="Ruth R."/>
            <person name="San Lucas F."/>
            <person name="Warren J."/>
            <person name="Zhang J."/>
            <person name="Zhao Z."/>
            <person name="Zhou C."/>
            <person name="Zhu D."/>
            <person name="Lee S."/>
            <person name="Bess C."/>
            <person name="Blankenburg K."/>
            <person name="Forbes L."/>
            <person name="Fu Q."/>
            <person name="Gubbala S."/>
            <person name="Hirani K."/>
            <person name="Jayaseelan J.C."/>
            <person name="Lara F."/>
            <person name="Munidasa M."/>
            <person name="Palculict T."/>
            <person name="Patil S."/>
            <person name="Pu L.-L."/>
            <person name="Saada N."/>
            <person name="Tang L."/>
            <person name="Weissenberger G."/>
            <person name="Zhu Y."/>
            <person name="Hemphill L."/>
            <person name="Shang Y."/>
            <person name="Youmans B."/>
            <person name="Ayvaz T."/>
            <person name="Ross M."/>
            <person name="Santibanez J."/>
            <person name="Aqrawi P."/>
            <person name="Gross S."/>
            <person name="Joshi V."/>
            <person name="Fowler G."/>
            <person name="Nazareth L."/>
            <person name="Reid J."/>
            <person name="Worley K."/>
            <person name="Petrosino J."/>
            <person name="Highlander S."/>
            <person name="Gibbs R."/>
        </authorList>
    </citation>
    <scope>NUCLEOTIDE SEQUENCE [LARGE SCALE GENOMIC DNA]</scope>
    <source>
        <strain evidence="1">DSM 16973</strain>
    </source>
</reference>
<dbReference type="Pfam" id="PF20050">
    <property type="entry name" value="DUF6452"/>
    <property type="match status" value="1"/>
</dbReference>
<sequence length="134" mass="15149">MHTVYGFYNTSGVRASLKDTLTVSTTKVSGVDSVLINKDIKVDSIRVPMSYAQQEDALYFLFKDTLGTEVTDTLRIKKTNQAHFVSPDCNPAYFHEIIGITHTRHKIDSIVVNRRNVTYDASKEHLKVYLHSGN</sequence>
<dbReference type="Proteomes" id="UP000004394">
    <property type="component" value="Unassembled WGS sequence"/>
</dbReference>
<organism evidence="1 2">
    <name type="scientific">Hoylesella marshii DSM 16973 = JCM 13450</name>
    <dbReference type="NCBI Taxonomy" id="862515"/>
    <lineage>
        <taxon>Bacteria</taxon>
        <taxon>Pseudomonadati</taxon>
        <taxon>Bacteroidota</taxon>
        <taxon>Bacteroidia</taxon>
        <taxon>Bacteroidales</taxon>
        <taxon>Prevotellaceae</taxon>
        <taxon>Hoylesella</taxon>
    </lineage>
</organism>
<dbReference type="STRING" id="862515.HMPREF0658_0899"/>
<name>E0NRU8_9BACT</name>
<evidence type="ECO:0000313" key="2">
    <source>
        <dbReference type="Proteomes" id="UP000004394"/>
    </source>
</evidence>
<accession>E0NRU8</accession>
<dbReference type="EMBL" id="AEEI01000028">
    <property type="protein sequence ID" value="EFM02132.1"/>
    <property type="molecule type" value="Genomic_DNA"/>
</dbReference>